<keyword evidence="2" id="KW-0472">Membrane</keyword>
<protein>
    <recommendedName>
        <fullName evidence="6">C-type lectin domain-containing protein</fullName>
    </recommendedName>
</protein>
<dbReference type="AlphaFoldDB" id="A0A0N1HTB7"/>
<dbReference type="OrthoDB" id="263421at2759"/>
<feature type="signal peptide" evidence="3">
    <location>
        <begin position="1"/>
        <end position="30"/>
    </location>
</feature>
<reference evidence="4 5" key="1">
    <citation type="journal article" date="2015" name="PLoS Pathog.">
        <title>Leptomonas seymouri: Adaptations to the Dixenous Life Cycle Analyzed by Genome Sequencing, Transcriptome Profiling and Co-infection with Leishmania donovani.</title>
        <authorList>
            <person name="Kraeva N."/>
            <person name="Butenko A."/>
            <person name="Hlavacova J."/>
            <person name="Kostygov A."/>
            <person name="Myskova J."/>
            <person name="Grybchuk D."/>
            <person name="Lestinova T."/>
            <person name="Votypka J."/>
            <person name="Volf P."/>
            <person name="Opperdoes F."/>
            <person name="Flegontov P."/>
            <person name="Lukes J."/>
            <person name="Yurchenko V."/>
        </authorList>
    </citation>
    <scope>NUCLEOTIDE SEQUENCE [LARGE SCALE GENOMIC DNA]</scope>
    <source>
        <strain evidence="4 5">ATCC 30220</strain>
    </source>
</reference>
<proteinExistence type="predicted"/>
<dbReference type="OMA" id="VACHIVD"/>
<keyword evidence="3" id="KW-0732">Signal</keyword>
<evidence type="ECO:0000256" key="2">
    <source>
        <dbReference type="SAM" id="Phobius"/>
    </source>
</evidence>
<sequence>MKISFSRCTLAHVAVAALLLLCGTTQPTYGLLYTTTLTSTQLPGVYTGNSPVGGLFTACENANIPRAPIGRRTALVVLTTSMTELLAKAVTSGQVYLAGYYNESTDAWYWSDSDDATATVAFARWPNATPVNNIIASNWAAGYPRTGSGSAVGNLKFVAYDASLGGWINIDGTSVLSGVACHIVDNINEDDKSSKFPWWAIVIIVLGAIVIVVVVAIAACCCRKKKKPQYTDEDDVSFFSRRGSSRHKASSTSTSRDSRSGSASFSSRETSSSDDSEYTDTSSAASDATSRGSSPSR</sequence>
<comment type="caution">
    <text evidence="4">The sequence shown here is derived from an EMBL/GenBank/DDBJ whole genome shotgun (WGS) entry which is preliminary data.</text>
</comment>
<feature type="compositionally biased region" description="Low complexity" evidence="1">
    <location>
        <begin position="279"/>
        <end position="297"/>
    </location>
</feature>
<keyword evidence="2" id="KW-0812">Transmembrane</keyword>
<dbReference type="EMBL" id="LJSK01000282">
    <property type="protein sequence ID" value="KPI84181.1"/>
    <property type="molecule type" value="Genomic_DNA"/>
</dbReference>
<accession>A0A0N1HTB7</accession>
<name>A0A0N1HTB7_LEPSE</name>
<evidence type="ECO:0008006" key="6">
    <source>
        <dbReference type="Google" id="ProtNLM"/>
    </source>
</evidence>
<feature type="transmembrane region" description="Helical" evidence="2">
    <location>
        <begin position="196"/>
        <end position="221"/>
    </location>
</feature>
<gene>
    <name evidence="4" type="ORF">ABL78_6770</name>
</gene>
<feature type="region of interest" description="Disordered" evidence="1">
    <location>
        <begin position="241"/>
        <end position="297"/>
    </location>
</feature>
<keyword evidence="2" id="KW-1133">Transmembrane helix</keyword>
<evidence type="ECO:0000313" key="5">
    <source>
        <dbReference type="Proteomes" id="UP000038009"/>
    </source>
</evidence>
<evidence type="ECO:0000256" key="3">
    <source>
        <dbReference type="SAM" id="SignalP"/>
    </source>
</evidence>
<keyword evidence="5" id="KW-1185">Reference proteome</keyword>
<feature type="chain" id="PRO_5005873547" description="C-type lectin domain-containing protein" evidence="3">
    <location>
        <begin position="31"/>
        <end position="297"/>
    </location>
</feature>
<evidence type="ECO:0000256" key="1">
    <source>
        <dbReference type="SAM" id="MobiDB-lite"/>
    </source>
</evidence>
<evidence type="ECO:0000313" key="4">
    <source>
        <dbReference type="EMBL" id="KPI84181.1"/>
    </source>
</evidence>
<organism evidence="4 5">
    <name type="scientific">Leptomonas seymouri</name>
    <dbReference type="NCBI Taxonomy" id="5684"/>
    <lineage>
        <taxon>Eukaryota</taxon>
        <taxon>Discoba</taxon>
        <taxon>Euglenozoa</taxon>
        <taxon>Kinetoplastea</taxon>
        <taxon>Metakinetoplastina</taxon>
        <taxon>Trypanosomatida</taxon>
        <taxon>Trypanosomatidae</taxon>
        <taxon>Leishmaniinae</taxon>
        <taxon>Leptomonas</taxon>
    </lineage>
</organism>
<feature type="compositionally biased region" description="Low complexity" evidence="1">
    <location>
        <begin position="250"/>
        <end position="270"/>
    </location>
</feature>
<dbReference type="Proteomes" id="UP000038009">
    <property type="component" value="Unassembled WGS sequence"/>
</dbReference>
<dbReference type="VEuPathDB" id="TriTrypDB:Lsey_0282_0060"/>